<evidence type="ECO:0000256" key="4">
    <source>
        <dbReference type="ARBA" id="ARBA00022884"/>
    </source>
</evidence>
<organism evidence="7 8">
    <name type="scientific">Armadillidium nasatum</name>
    <dbReference type="NCBI Taxonomy" id="96803"/>
    <lineage>
        <taxon>Eukaryota</taxon>
        <taxon>Metazoa</taxon>
        <taxon>Ecdysozoa</taxon>
        <taxon>Arthropoda</taxon>
        <taxon>Crustacea</taxon>
        <taxon>Multicrustacea</taxon>
        <taxon>Malacostraca</taxon>
        <taxon>Eumalacostraca</taxon>
        <taxon>Peracarida</taxon>
        <taxon>Isopoda</taxon>
        <taxon>Oniscidea</taxon>
        <taxon>Crinocheta</taxon>
        <taxon>Armadillidiidae</taxon>
        <taxon>Armadillidium</taxon>
    </lineage>
</organism>
<dbReference type="Proteomes" id="UP000326759">
    <property type="component" value="Unassembled WGS sequence"/>
</dbReference>
<dbReference type="GO" id="GO:0003723">
    <property type="term" value="F:RNA binding"/>
    <property type="evidence" value="ECO:0007669"/>
    <property type="project" value="UniProtKB-UniRule"/>
</dbReference>
<dbReference type="InterPro" id="IPR001650">
    <property type="entry name" value="Helicase_C-like"/>
</dbReference>
<sequence>ERTAVFKSFHDASSGVLLSTDVASRGLDLPRVNWIVQYNPASNTSDYVHRVGRTARANLHGSAIVFISPSESTYISLLEKQGISFTELRMENVLKILTHPSLYVKDVEKVPANMEIAATRIQDKFENAVEGDQEMNRLAMQENKRIQERKDR</sequence>
<comment type="function">
    <text evidence="5">RNA helicase.</text>
</comment>
<protein>
    <recommendedName>
        <fullName evidence="5">ATP-dependent RNA helicase</fullName>
        <ecNumber evidence="5">3.6.4.13</ecNumber>
    </recommendedName>
</protein>
<dbReference type="InterPro" id="IPR027417">
    <property type="entry name" value="P-loop_NTPase"/>
</dbReference>
<evidence type="ECO:0000256" key="1">
    <source>
        <dbReference type="ARBA" id="ARBA00022741"/>
    </source>
</evidence>
<dbReference type="OrthoDB" id="422663at2759"/>
<proteinExistence type="inferred from homology"/>
<evidence type="ECO:0000256" key="2">
    <source>
        <dbReference type="ARBA" id="ARBA00022801"/>
    </source>
</evidence>
<dbReference type="EC" id="3.6.4.13" evidence="5"/>
<dbReference type="GO" id="GO:0005524">
    <property type="term" value="F:ATP binding"/>
    <property type="evidence" value="ECO:0007669"/>
    <property type="project" value="UniProtKB-UniRule"/>
</dbReference>
<evidence type="ECO:0000256" key="5">
    <source>
        <dbReference type="RuleBase" id="RU365068"/>
    </source>
</evidence>
<keyword evidence="1 5" id="KW-0547">Nucleotide-binding</keyword>
<dbReference type="SUPFAM" id="SSF52540">
    <property type="entry name" value="P-loop containing nucleoside triphosphate hydrolases"/>
    <property type="match status" value="1"/>
</dbReference>
<evidence type="ECO:0000313" key="8">
    <source>
        <dbReference type="Proteomes" id="UP000326759"/>
    </source>
</evidence>
<name>A0A5N5TGT6_9CRUS</name>
<comment type="similarity">
    <text evidence="5">Belongs to the DEAD box helicase family.</text>
</comment>
<keyword evidence="2 5" id="KW-0378">Hydrolase</keyword>
<keyword evidence="4 5" id="KW-0694">RNA-binding</keyword>
<keyword evidence="5 7" id="KW-0347">Helicase</keyword>
<evidence type="ECO:0000259" key="6">
    <source>
        <dbReference type="PROSITE" id="PS51194"/>
    </source>
</evidence>
<feature type="non-terminal residue" evidence="7">
    <location>
        <position position="1"/>
    </location>
</feature>
<dbReference type="Gene3D" id="3.40.50.300">
    <property type="entry name" value="P-loop containing nucleotide triphosphate hydrolases"/>
    <property type="match status" value="1"/>
</dbReference>
<accession>A0A5N5TGT6</accession>
<dbReference type="PANTHER" id="PTHR24031">
    <property type="entry name" value="RNA HELICASE"/>
    <property type="match status" value="1"/>
</dbReference>
<gene>
    <name evidence="7" type="primary">ddx55</name>
    <name evidence="7" type="ORF">Anas_01370</name>
</gene>
<dbReference type="Pfam" id="PF00271">
    <property type="entry name" value="Helicase_C"/>
    <property type="match status" value="1"/>
</dbReference>
<keyword evidence="3 5" id="KW-0067">ATP-binding</keyword>
<dbReference type="CDD" id="cd18787">
    <property type="entry name" value="SF2_C_DEAD"/>
    <property type="match status" value="1"/>
</dbReference>
<dbReference type="AlphaFoldDB" id="A0A5N5TGT6"/>
<dbReference type="SMART" id="SM00490">
    <property type="entry name" value="HELICc"/>
    <property type="match status" value="1"/>
</dbReference>
<evidence type="ECO:0000313" key="7">
    <source>
        <dbReference type="EMBL" id="KAB7505681.1"/>
    </source>
</evidence>
<dbReference type="EMBL" id="SEYY01001142">
    <property type="protein sequence ID" value="KAB7505681.1"/>
    <property type="molecule type" value="Genomic_DNA"/>
</dbReference>
<evidence type="ECO:0000256" key="3">
    <source>
        <dbReference type="ARBA" id="ARBA00022840"/>
    </source>
</evidence>
<comment type="caution">
    <text evidence="7">The sequence shown here is derived from an EMBL/GenBank/DDBJ whole genome shotgun (WGS) entry which is preliminary data.</text>
</comment>
<comment type="catalytic activity">
    <reaction evidence="5">
        <text>ATP + H2O = ADP + phosphate + H(+)</text>
        <dbReference type="Rhea" id="RHEA:13065"/>
        <dbReference type="ChEBI" id="CHEBI:15377"/>
        <dbReference type="ChEBI" id="CHEBI:15378"/>
        <dbReference type="ChEBI" id="CHEBI:30616"/>
        <dbReference type="ChEBI" id="CHEBI:43474"/>
        <dbReference type="ChEBI" id="CHEBI:456216"/>
        <dbReference type="EC" id="3.6.4.13"/>
    </reaction>
</comment>
<dbReference type="GO" id="GO:0003724">
    <property type="term" value="F:RNA helicase activity"/>
    <property type="evidence" value="ECO:0007669"/>
    <property type="project" value="UniProtKB-EC"/>
</dbReference>
<feature type="domain" description="Helicase C-terminal" evidence="6">
    <location>
        <begin position="1"/>
        <end position="94"/>
    </location>
</feature>
<reference evidence="7 8" key="1">
    <citation type="journal article" date="2019" name="PLoS Biol.">
        <title>Sex chromosomes control vertical transmission of feminizing Wolbachia symbionts in an isopod.</title>
        <authorList>
            <person name="Becking T."/>
            <person name="Chebbi M.A."/>
            <person name="Giraud I."/>
            <person name="Moumen B."/>
            <person name="Laverre T."/>
            <person name="Caubet Y."/>
            <person name="Peccoud J."/>
            <person name="Gilbert C."/>
            <person name="Cordaux R."/>
        </authorList>
    </citation>
    <scope>NUCLEOTIDE SEQUENCE [LARGE SCALE GENOMIC DNA]</scope>
    <source>
        <strain evidence="7">ANa2</strain>
        <tissue evidence="7">Whole body excluding digestive tract and cuticle</tissue>
    </source>
</reference>
<comment type="domain">
    <text evidence="5">The Q motif is unique to and characteristic of the DEAD box family of RNA helicases and controls ATP binding and hydrolysis.</text>
</comment>
<dbReference type="PROSITE" id="PS51194">
    <property type="entry name" value="HELICASE_CTER"/>
    <property type="match status" value="1"/>
</dbReference>
<dbReference type="GO" id="GO:0016787">
    <property type="term" value="F:hydrolase activity"/>
    <property type="evidence" value="ECO:0007669"/>
    <property type="project" value="UniProtKB-KW"/>
</dbReference>
<keyword evidence="8" id="KW-1185">Reference proteome</keyword>